<dbReference type="InterPro" id="IPR052579">
    <property type="entry name" value="Zinc_finger_SWIM"/>
</dbReference>
<evidence type="ECO:0000259" key="2">
    <source>
        <dbReference type="Pfam" id="PF21599"/>
    </source>
</evidence>
<gene>
    <name evidence="3" type="ORF">CDAUBV1_LOCUS6678</name>
</gene>
<accession>A0AAV2TAL0</accession>
<feature type="domain" description="ZSWIM3 N-terminal" evidence="2">
    <location>
        <begin position="203"/>
        <end position="301"/>
    </location>
</feature>
<name>A0AAV2TAL0_CALDB</name>
<dbReference type="EMBL" id="CAXLJL010000156">
    <property type="protein sequence ID" value="CAL5133440.1"/>
    <property type="molecule type" value="Genomic_DNA"/>
</dbReference>
<feature type="compositionally biased region" description="Pro residues" evidence="1">
    <location>
        <begin position="324"/>
        <end position="351"/>
    </location>
</feature>
<protein>
    <recommendedName>
        <fullName evidence="2">ZSWIM3 N-terminal domain-containing protein</fullName>
    </recommendedName>
</protein>
<dbReference type="AlphaFoldDB" id="A0AAV2TAL0"/>
<dbReference type="InterPro" id="IPR048325">
    <property type="entry name" value="ZSWIM3_N"/>
</dbReference>
<sequence length="459" mass="52149">MLCDISKAFGDYFAEKSFDSYEEADKHIRIFQKCTDTLYVKDPAQNGVDSEDRPTRFVCFMNVMQPSKIKHLSPPHTKCPASFHLQLKNGVFTITSFYIVHNHDIEDPGYLLEDKSDMLTPSEVKQIESILRDDDESVRKFVAEVLKKKISDIDVANLRRNYDEDMNDSCTHEQRRLCLSSDLFILGLPAWDISEQFKKYLDGKLFDSYGAFIKNLKKFEEETGSIYVLKDSKKIVPNEANADQAERLLYKTALFRCTNPKSPPEPTKAGGSRPADCKAYLKLGMKFNKLCIIGMNNQHSHFFYPRGRLLRQTNIRCAPKRPSAQPPPASLAPPPPPPPPPPPKVAPPPEPEIVVPSPNLVVPITPLPDEDVRPKETAVPYVSPLTGHPLQLIPVQIQQPDRKSRFAELCPYLRLLALLVEADEDKYISRKRLLLSLIEAWTNEQKVDLFVHQLSHSSN</sequence>
<dbReference type="PANTHER" id="PTHR31569">
    <property type="entry name" value="SWIM-TYPE DOMAIN-CONTAINING PROTEIN"/>
    <property type="match status" value="1"/>
</dbReference>
<feature type="region of interest" description="Disordered" evidence="1">
    <location>
        <begin position="318"/>
        <end position="352"/>
    </location>
</feature>
<evidence type="ECO:0000313" key="4">
    <source>
        <dbReference type="Proteomes" id="UP001497525"/>
    </source>
</evidence>
<dbReference type="Proteomes" id="UP001497525">
    <property type="component" value="Unassembled WGS sequence"/>
</dbReference>
<proteinExistence type="predicted"/>
<evidence type="ECO:0000313" key="3">
    <source>
        <dbReference type="EMBL" id="CAL5133440.1"/>
    </source>
</evidence>
<dbReference type="Pfam" id="PF21599">
    <property type="entry name" value="ZSWIM3_N"/>
    <property type="match status" value="1"/>
</dbReference>
<organism evidence="3 4">
    <name type="scientific">Calicophoron daubneyi</name>
    <name type="common">Rumen fluke</name>
    <name type="synonym">Paramphistomum daubneyi</name>
    <dbReference type="NCBI Taxonomy" id="300641"/>
    <lineage>
        <taxon>Eukaryota</taxon>
        <taxon>Metazoa</taxon>
        <taxon>Spiralia</taxon>
        <taxon>Lophotrochozoa</taxon>
        <taxon>Platyhelminthes</taxon>
        <taxon>Trematoda</taxon>
        <taxon>Digenea</taxon>
        <taxon>Plagiorchiida</taxon>
        <taxon>Pronocephalata</taxon>
        <taxon>Paramphistomoidea</taxon>
        <taxon>Paramphistomidae</taxon>
        <taxon>Calicophoron</taxon>
    </lineage>
</organism>
<reference evidence="3" key="1">
    <citation type="submission" date="2024-06" db="EMBL/GenBank/DDBJ databases">
        <authorList>
            <person name="Liu X."/>
            <person name="Lenzi L."/>
            <person name="Haldenby T S."/>
            <person name="Uol C."/>
        </authorList>
    </citation>
    <scope>NUCLEOTIDE SEQUENCE</scope>
</reference>
<comment type="caution">
    <text evidence="3">The sequence shown here is derived from an EMBL/GenBank/DDBJ whole genome shotgun (WGS) entry which is preliminary data.</text>
</comment>
<evidence type="ECO:0000256" key="1">
    <source>
        <dbReference type="SAM" id="MobiDB-lite"/>
    </source>
</evidence>
<dbReference type="PANTHER" id="PTHR31569:SF4">
    <property type="entry name" value="SWIM-TYPE DOMAIN-CONTAINING PROTEIN"/>
    <property type="match status" value="1"/>
</dbReference>